<dbReference type="Proteomes" id="UP001595681">
    <property type="component" value="Unassembled WGS sequence"/>
</dbReference>
<evidence type="ECO:0000313" key="4">
    <source>
        <dbReference type="Proteomes" id="UP001595681"/>
    </source>
</evidence>
<dbReference type="EMBL" id="JBHRVU010000005">
    <property type="protein sequence ID" value="MFC3443671.1"/>
    <property type="molecule type" value="Genomic_DNA"/>
</dbReference>
<dbReference type="PANTHER" id="PTHR30273:SF2">
    <property type="entry name" value="PROTEIN FECR"/>
    <property type="match status" value="1"/>
</dbReference>
<dbReference type="PIRSF" id="PIRSF018266">
    <property type="entry name" value="FecR"/>
    <property type="match status" value="1"/>
</dbReference>
<dbReference type="Pfam" id="PF04773">
    <property type="entry name" value="FecR"/>
    <property type="match status" value="1"/>
</dbReference>
<name>A0ABV7NKV1_9SPHN</name>
<protein>
    <submittedName>
        <fullName evidence="3">FecR family protein</fullName>
    </submittedName>
</protein>
<dbReference type="InterPro" id="IPR012373">
    <property type="entry name" value="Ferrdict_sens_TM"/>
</dbReference>
<organism evidence="3 4">
    <name type="scientific">Sphingobium rhizovicinum</name>
    <dbReference type="NCBI Taxonomy" id="432308"/>
    <lineage>
        <taxon>Bacteria</taxon>
        <taxon>Pseudomonadati</taxon>
        <taxon>Pseudomonadota</taxon>
        <taxon>Alphaproteobacteria</taxon>
        <taxon>Sphingomonadales</taxon>
        <taxon>Sphingomonadaceae</taxon>
        <taxon>Sphingobium</taxon>
    </lineage>
</organism>
<keyword evidence="4" id="KW-1185">Reference proteome</keyword>
<evidence type="ECO:0000259" key="1">
    <source>
        <dbReference type="Pfam" id="PF04773"/>
    </source>
</evidence>
<dbReference type="Pfam" id="PF16220">
    <property type="entry name" value="DUF4880"/>
    <property type="match status" value="1"/>
</dbReference>
<feature type="domain" description="FecR protein" evidence="1">
    <location>
        <begin position="124"/>
        <end position="218"/>
    </location>
</feature>
<accession>A0ABV7NKV1</accession>
<comment type="caution">
    <text evidence="3">The sequence shown here is derived from an EMBL/GenBank/DDBJ whole genome shotgun (WGS) entry which is preliminary data.</text>
</comment>
<gene>
    <name evidence="3" type="ORF">ACFOKF_21160</name>
</gene>
<dbReference type="InterPro" id="IPR032623">
    <property type="entry name" value="FecR_N"/>
</dbReference>
<dbReference type="RefSeq" id="WP_380798516.1">
    <property type="nucleotide sequence ID" value="NZ_JBHRVU010000005.1"/>
</dbReference>
<dbReference type="InterPro" id="IPR006860">
    <property type="entry name" value="FecR"/>
</dbReference>
<reference evidence="4" key="1">
    <citation type="journal article" date="2019" name="Int. J. Syst. Evol. Microbiol.">
        <title>The Global Catalogue of Microorganisms (GCM) 10K type strain sequencing project: providing services to taxonomists for standard genome sequencing and annotation.</title>
        <authorList>
            <consortium name="The Broad Institute Genomics Platform"/>
            <consortium name="The Broad Institute Genome Sequencing Center for Infectious Disease"/>
            <person name="Wu L."/>
            <person name="Ma J."/>
        </authorList>
    </citation>
    <scope>NUCLEOTIDE SEQUENCE [LARGE SCALE GENOMIC DNA]</scope>
    <source>
        <strain evidence="4">CCM 7491</strain>
    </source>
</reference>
<evidence type="ECO:0000259" key="2">
    <source>
        <dbReference type="Pfam" id="PF16220"/>
    </source>
</evidence>
<dbReference type="Gene3D" id="3.55.50.30">
    <property type="match status" value="1"/>
</dbReference>
<dbReference type="Gene3D" id="2.60.120.1440">
    <property type="match status" value="1"/>
</dbReference>
<sequence>MGSDREGEQFPAFRDDPEEQAVLWAISLREYPEDATLQQHFRAWLDADAGHRRAWAEMRYVYERVGDVEPAYAARSGRGQVRWPAARGAARGARAWRSVTIMAGCALCLGLLLAPAASLRWQADHRSGVAEVQQVMLADGSMVQLAPQSAIAVDYSAGRRDIRLLKGEAFFSVTPNPQRPFRVLGARTRVTVLGTAFDVREADDDAQASFIGVEHGRVRVASTHGGRTLLTGGQSAAVTLSGKISQQAMPAAQVAAWRARQIIIQDEPVTDAIERLRPWFGGMIVTRGKGLAQQRLTGIFNASDPVEALRGMARAYGGRVTVIGGWLIIYSQD</sequence>
<dbReference type="PANTHER" id="PTHR30273">
    <property type="entry name" value="PERIPLASMIC SIGNAL SENSOR AND SIGMA FACTOR ACTIVATOR FECR-RELATED"/>
    <property type="match status" value="1"/>
</dbReference>
<proteinExistence type="predicted"/>
<feature type="domain" description="FecR N-terminal" evidence="2">
    <location>
        <begin position="19"/>
        <end position="59"/>
    </location>
</feature>
<evidence type="ECO:0000313" key="3">
    <source>
        <dbReference type="EMBL" id="MFC3443671.1"/>
    </source>
</evidence>